<accession>A0A370GG61</accession>
<proteinExistence type="predicted"/>
<reference evidence="1 2" key="1">
    <citation type="submission" date="2018-07" db="EMBL/GenBank/DDBJ databases">
        <title>Genomic Encyclopedia of Type Strains, Phase IV (KMG-IV): sequencing the most valuable type-strain genomes for metagenomic binning, comparative biology and taxonomic classification.</title>
        <authorList>
            <person name="Goeker M."/>
        </authorList>
    </citation>
    <scope>NUCLEOTIDE SEQUENCE [LARGE SCALE GENOMIC DNA]</scope>
    <source>
        <strain evidence="1 2">DSM 25281</strain>
    </source>
</reference>
<dbReference type="AlphaFoldDB" id="A0A370GG61"/>
<dbReference type="RefSeq" id="WP_114745602.1">
    <property type="nucleotide sequence ID" value="NZ_QQAY01000005.1"/>
</dbReference>
<dbReference type="OrthoDB" id="2647637at2"/>
<keyword evidence="2" id="KW-1185">Reference proteome</keyword>
<evidence type="ECO:0000313" key="1">
    <source>
        <dbReference type="EMBL" id="RDI42206.1"/>
    </source>
</evidence>
<name>A0A370GG61_9BACI</name>
<dbReference type="EMBL" id="QQAY01000005">
    <property type="protein sequence ID" value="RDI42206.1"/>
    <property type="molecule type" value="Genomic_DNA"/>
</dbReference>
<organism evidence="1 2">
    <name type="scientific">Falsibacillus pallidus</name>
    <dbReference type="NCBI Taxonomy" id="493781"/>
    <lineage>
        <taxon>Bacteria</taxon>
        <taxon>Bacillati</taxon>
        <taxon>Bacillota</taxon>
        <taxon>Bacilli</taxon>
        <taxon>Bacillales</taxon>
        <taxon>Bacillaceae</taxon>
        <taxon>Falsibacillus</taxon>
    </lineage>
</organism>
<comment type="caution">
    <text evidence="1">The sequence shown here is derived from an EMBL/GenBank/DDBJ whole genome shotgun (WGS) entry which is preliminary data.</text>
</comment>
<evidence type="ECO:0000313" key="2">
    <source>
        <dbReference type="Proteomes" id="UP000255326"/>
    </source>
</evidence>
<dbReference type="Proteomes" id="UP000255326">
    <property type="component" value="Unassembled WGS sequence"/>
</dbReference>
<protein>
    <submittedName>
        <fullName evidence="1">Uncharacterized protein</fullName>
    </submittedName>
</protein>
<gene>
    <name evidence="1" type="ORF">DFR59_10545</name>
</gene>
<sequence length="65" mass="7395">MDANKKWLAIPEDIRKKLKKNVFCTNCSDVVEIEQFTIENHSNGIVLEGKCKVCGNDVSRVIEDE</sequence>